<dbReference type="PROSITE" id="PS50290">
    <property type="entry name" value="PI3_4_KINASE_3"/>
    <property type="match status" value="1"/>
</dbReference>
<dbReference type="AlphaFoldDB" id="A0A8S3ZI98"/>
<dbReference type="GO" id="GO:0046854">
    <property type="term" value="P:phosphatidylinositol phosphate biosynthetic process"/>
    <property type="evidence" value="ECO:0007669"/>
    <property type="project" value="InterPro"/>
</dbReference>
<dbReference type="PROSITE" id="PS51545">
    <property type="entry name" value="PIK_HELICAL"/>
    <property type="match status" value="1"/>
</dbReference>
<dbReference type="PANTHER" id="PTHR10048:SF22">
    <property type="entry name" value="PHOSPHATIDYLINOSITOL 4-KINASE BETA"/>
    <property type="match status" value="1"/>
</dbReference>
<dbReference type="Pfam" id="PF00454">
    <property type="entry name" value="PI3_PI4_kinase"/>
    <property type="match status" value="1"/>
</dbReference>
<dbReference type="OrthoDB" id="10264149at2759"/>
<evidence type="ECO:0000256" key="7">
    <source>
        <dbReference type="ARBA" id="ARBA00039877"/>
    </source>
</evidence>
<dbReference type="EC" id="2.7.1.67" evidence="2"/>
<evidence type="ECO:0000256" key="2">
    <source>
        <dbReference type="ARBA" id="ARBA00012169"/>
    </source>
</evidence>
<evidence type="ECO:0000259" key="10">
    <source>
        <dbReference type="PROSITE" id="PS51545"/>
    </source>
</evidence>
<evidence type="ECO:0000256" key="6">
    <source>
        <dbReference type="ARBA" id="ARBA00037860"/>
    </source>
</evidence>
<keyword evidence="12" id="KW-1185">Reference proteome</keyword>
<dbReference type="Gene3D" id="1.10.1070.11">
    <property type="entry name" value="Phosphatidylinositol 3-/4-kinase, catalytic domain"/>
    <property type="match status" value="1"/>
</dbReference>
<comment type="catalytic activity">
    <reaction evidence="5">
        <text>a 1,2-diacyl-sn-glycero-3-phospho-(1D-myo-inositol) + ATP = a 1,2-diacyl-sn-glycero-3-phospho-(1D-myo-inositol 4-phosphate) + ADP + H(+)</text>
        <dbReference type="Rhea" id="RHEA:19877"/>
        <dbReference type="ChEBI" id="CHEBI:15378"/>
        <dbReference type="ChEBI" id="CHEBI:30616"/>
        <dbReference type="ChEBI" id="CHEBI:57880"/>
        <dbReference type="ChEBI" id="CHEBI:58178"/>
        <dbReference type="ChEBI" id="CHEBI:456216"/>
        <dbReference type="EC" id="2.7.1.67"/>
    </reaction>
    <physiologicalReaction direction="left-to-right" evidence="5">
        <dbReference type="Rhea" id="RHEA:19878"/>
    </physiologicalReaction>
</comment>
<organism evidence="11 12">
    <name type="scientific">Candidula unifasciata</name>
    <dbReference type="NCBI Taxonomy" id="100452"/>
    <lineage>
        <taxon>Eukaryota</taxon>
        <taxon>Metazoa</taxon>
        <taxon>Spiralia</taxon>
        <taxon>Lophotrochozoa</taxon>
        <taxon>Mollusca</taxon>
        <taxon>Gastropoda</taxon>
        <taxon>Heterobranchia</taxon>
        <taxon>Euthyneura</taxon>
        <taxon>Panpulmonata</taxon>
        <taxon>Eupulmonata</taxon>
        <taxon>Stylommatophora</taxon>
        <taxon>Helicina</taxon>
        <taxon>Helicoidea</taxon>
        <taxon>Geomitridae</taxon>
        <taxon>Candidula</taxon>
    </lineage>
</organism>
<dbReference type="GO" id="GO:0005741">
    <property type="term" value="C:mitochondrial outer membrane"/>
    <property type="evidence" value="ECO:0007669"/>
    <property type="project" value="UniProtKB-SubCell"/>
</dbReference>
<dbReference type="Proteomes" id="UP000678393">
    <property type="component" value="Unassembled WGS sequence"/>
</dbReference>
<gene>
    <name evidence="11" type="ORF">CUNI_LOCUS13446</name>
</gene>
<keyword evidence="3" id="KW-0808">Transferase</keyword>
<feature type="compositionally biased region" description="Polar residues" evidence="8">
    <location>
        <begin position="86"/>
        <end position="100"/>
    </location>
</feature>
<dbReference type="FunFam" id="1.10.1070.11:FF:000004">
    <property type="entry name" value="Phosphatidylinositol 4-kinase, catalytic, beta"/>
    <property type="match status" value="1"/>
</dbReference>
<evidence type="ECO:0000313" key="12">
    <source>
        <dbReference type="Proteomes" id="UP000678393"/>
    </source>
</evidence>
<accession>A0A8S3ZI98</accession>
<feature type="compositionally biased region" description="Low complexity" evidence="8">
    <location>
        <begin position="173"/>
        <end position="182"/>
    </location>
</feature>
<dbReference type="EMBL" id="CAJHNH020002843">
    <property type="protein sequence ID" value="CAG5127888.1"/>
    <property type="molecule type" value="Genomic_DNA"/>
</dbReference>
<dbReference type="InterPro" id="IPR000403">
    <property type="entry name" value="PI3/4_kinase_cat_dom"/>
</dbReference>
<dbReference type="SUPFAM" id="SSF56112">
    <property type="entry name" value="Protein kinase-like (PK-like)"/>
    <property type="match status" value="1"/>
</dbReference>
<dbReference type="InterPro" id="IPR036940">
    <property type="entry name" value="PI3/4_kinase_cat_sf"/>
</dbReference>
<feature type="domain" description="PI3K/PI4K catalytic" evidence="9">
    <location>
        <begin position="439"/>
        <end position="707"/>
    </location>
</feature>
<evidence type="ECO:0000313" key="11">
    <source>
        <dbReference type="EMBL" id="CAG5127888.1"/>
    </source>
</evidence>
<dbReference type="SMART" id="SM00146">
    <property type="entry name" value="PI3Kc"/>
    <property type="match status" value="1"/>
</dbReference>
<dbReference type="InterPro" id="IPR001263">
    <property type="entry name" value="PI3K_accessory_dom"/>
</dbReference>
<keyword evidence="4" id="KW-0418">Kinase</keyword>
<proteinExistence type="predicted"/>
<feature type="compositionally biased region" description="Polar residues" evidence="8">
    <location>
        <begin position="135"/>
        <end position="152"/>
    </location>
</feature>
<evidence type="ECO:0000256" key="4">
    <source>
        <dbReference type="ARBA" id="ARBA00022777"/>
    </source>
</evidence>
<evidence type="ECO:0000256" key="5">
    <source>
        <dbReference type="ARBA" id="ARBA00036767"/>
    </source>
</evidence>
<dbReference type="Gene3D" id="3.30.1010.10">
    <property type="entry name" value="Phosphatidylinositol 3-kinase Catalytic Subunit, Chain A, domain 4"/>
    <property type="match status" value="1"/>
</dbReference>
<evidence type="ECO:0000259" key="9">
    <source>
        <dbReference type="PROSITE" id="PS50290"/>
    </source>
</evidence>
<feature type="domain" description="PIK helical" evidence="10">
    <location>
        <begin position="1"/>
        <end position="78"/>
    </location>
</feature>
<dbReference type="Pfam" id="PF21245">
    <property type="entry name" value="PI4KB-PIK1_PIK"/>
    <property type="match status" value="1"/>
</dbReference>
<dbReference type="PROSITE" id="PS00916">
    <property type="entry name" value="PI3_4_KINASE_2"/>
    <property type="match status" value="1"/>
</dbReference>
<dbReference type="InterPro" id="IPR057754">
    <property type="entry name" value="PI4-kinase_beta/PIK1_cat"/>
</dbReference>
<dbReference type="PANTHER" id="PTHR10048">
    <property type="entry name" value="PHOSPHATIDYLINOSITOL KINASE"/>
    <property type="match status" value="1"/>
</dbReference>
<evidence type="ECO:0000256" key="1">
    <source>
        <dbReference type="ARBA" id="ARBA00004450"/>
    </source>
</evidence>
<dbReference type="PROSITE" id="PS00915">
    <property type="entry name" value="PI3_4_KINASE_1"/>
    <property type="match status" value="1"/>
</dbReference>
<dbReference type="InterPro" id="IPR015433">
    <property type="entry name" value="PI3/4_kinase"/>
</dbReference>
<evidence type="ECO:0000256" key="3">
    <source>
        <dbReference type="ARBA" id="ARBA00022679"/>
    </source>
</evidence>
<dbReference type="InterPro" id="IPR049160">
    <property type="entry name" value="PI4KB-PIK1_PIK"/>
</dbReference>
<dbReference type="GO" id="GO:0048015">
    <property type="term" value="P:phosphatidylinositol-mediated signaling"/>
    <property type="evidence" value="ECO:0007669"/>
    <property type="project" value="TreeGrafter"/>
</dbReference>
<comment type="caution">
    <text evidence="11">The sequence shown here is derived from an EMBL/GenBank/DDBJ whole genome shotgun (WGS) entry which is preliminary data.</text>
</comment>
<dbReference type="InterPro" id="IPR011009">
    <property type="entry name" value="Kinase-like_dom_sf"/>
</dbReference>
<evidence type="ECO:0000256" key="8">
    <source>
        <dbReference type="SAM" id="MobiDB-lite"/>
    </source>
</evidence>
<dbReference type="GO" id="GO:0004430">
    <property type="term" value="F:1-phosphatidylinositol 4-kinase activity"/>
    <property type="evidence" value="ECO:0007669"/>
    <property type="project" value="UniProtKB-EC"/>
</dbReference>
<sequence>MFSFEETQVDFYLPQLLNMYIHMHDVAEAIHPYLVSRCRNSTEFSINAAWLLSAYSADTLKPNWKNSQGIKLRDMILNEELRPLATSPTGNLHTKFPSTQSHRKSHPSGTGGTGLISPPQASTPIGQPAGGQPVTPMSTSLQLEQASSNSLVKKTHQRSRSEATGIFPKHSETPASLSTSSSSYIGDLSSGRAFDNGCLCYVKSEAVLNSLKGRETICQCDAPRLLPEEEFIKALLNIGKKLQPLPTKELRTSQLIAELALLNLNLPARVWLPTCQSRNHHVVRIPHTQAVVLNSKEKAPYMIYVEVLRCENAATSQVPQKILENTLRFTRSEEDLTQLAQPSHGSPRPEFNVYGSLHDFDDADCWSQEDDDIITLANHCRSSDTISQFSTESSISADSKDPVYIAAGDIRRRLSENFAAPKKKFERDPDDPSAAALKEPWEDKVTRIRQASPYGHLPNWQLMSAIVKVGDDLRQELLVYQLLKRLKMLWAEERLPLWIKPYKIVVTSRDSGMIEPVMNAVSLHQIKKHSKMSLHEYFIHEFGPPTSEEFLTAQRNFVQSCAGYCLVCYLLQLKDRHNGNILLDSKGHIIHIDFGFILSISPGKNLGFENSPFKLTHEFVEVMGGLGSDMFEYFKILMLQGFVASRKHMDKILPLVEIMQTGSQLPCFGKGVSAIRAFKDRFHMTSTEEQLQLIVDGLVESSLHSLTTKLYDGFQYYTNGIL</sequence>
<feature type="region of interest" description="Disordered" evidence="8">
    <location>
        <begin position="86"/>
        <end position="182"/>
    </location>
</feature>
<protein>
    <recommendedName>
        <fullName evidence="7">Phosphatidylinositol 4-kinase beta</fullName>
        <ecNumber evidence="2">2.7.1.67</ecNumber>
    </recommendedName>
</protein>
<dbReference type="CDD" id="cd05168">
    <property type="entry name" value="PI4Kc_III_beta"/>
    <property type="match status" value="1"/>
</dbReference>
<dbReference type="GO" id="GO:0030867">
    <property type="term" value="C:rough endoplasmic reticulum membrane"/>
    <property type="evidence" value="ECO:0007669"/>
    <property type="project" value="UniProtKB-SubCell"/>
</dbReference>
<name>A0A8S3ZI98_9EUPU</name>
<dbReference type="InterPro" id="IPR018936">
    <property type="entry name" value="PI3/4_kinase_CS"/>
</dbReference>
<reference evidence="11" key="1">
    <citation type="submission" date="2021-04" db="EMBL/GenBank/DDBJ databases">
        <authorList>
            <consortium name="Molecular Ecology Group"/>
        </authorList>
    </citation>
    <scope>NUCLEOTIDE SEQUENCE</scope>
</reference>
<comment type="subcellular location">
    <subcellularLocation>
        <location evidence="1">Mitochondrion outer membrane</location>
        <topology evidence="1">Peripheral membrane protein</topology>
    </subcellularLocation>
    <subcellularLocation>
        <location evidence="6">Rough endoplasmic reticulum membrane</location>
        <topology evidence="6">Peripheral membrane protein</topology>
    </subcellularLocation>
</comment>